<accession>A0A6J5W4S5</accession>
<organism evidence="1 2">
    <name type="scientific">Prunus armeniaca</name>
    <name type="common">Apricot</name>
    <name type="synonym">Armeniaca vulgaris</name>
    <dbReference type="NCBI Taxonomy" id="36596"/>
    <lineage>
        <taxon>Eukaryota</taxon>
        <taxon>Viridiplantae</taxon>
        <taxon>Streptophyta</taxon>
        <taxon>Embryophyta</taxon>
        <taxon>Tracheophyta</taxon>
        <taxon>Spermatophyta</taxon>
        <taxon>Magnoliopsida</taxon>
        <taxon>eudicotyledons</taxon>
        <taxon>Gunneridae</taxon>
        <taxon>Pentapetalae</taxon>
        <taxon>rosids</taxon>
        <taxon>fabids</taxon>
        <taxon>Rosales</taxon>
        <taxon>Rosaceae</taxon>
        <taxon>Amygdaloideae</taxon>
        <taxon>Amygdaleae</taxon>
        <taxon>Prunus</taxon>
    </lineage>
</organism>
<dbReference type="AlphaFoldDB" id="A0A6J5W4S5"/>
<keyword evidence="2" id="KW-1185">Reference proteome</keyword>
<protein>
    <submittedName>
        <fullName evidence="1">Uncharacterized protein</fullName>
    </submittedName>
</protein>
<dbReference type="Proteomes" id="UP000507245">
    <property type="component" value="Unassembled WGS sequence"/>
</dbReference>
<dbReference type="EMBL" id="CAEKKB010000001">
    <property type="protein sequence ID" value="CAB4294877.1"/>
    <property type="molecule type" value="Genomic_DNA"/>
</dbReference>
<sequence>MVREKGRTGTGKATAEMKLLPENGGIAIREKVKLSYGSCQAHLVSAMKKNSVRRGQERWVE</sequence>
<name>A0A6J5W4S5_PRUAR</name>
<gene>
    <name evidence="1" type="ORF">ORAREDHAP_LOCUS6010</name>
</gene>
<proteinExistence type="predicted"/>
<reference evidence="2" key="1">
    <citation type="journal article" date="2020" name="Genome Biol.">
        <title>Gamete binning: chromosome-level and haplotype-resolved genome assembly enabled by high-throughput single-cell sequencing of gamete genomes.</title>
        <authorList>
            <person name="Campoy J.A."/>
            <person name="Sun H."/>
            <person name="Goel M."/>
            <person name="Jiao W.-B."/>
            <person name="Folz-Donahue K."/>
            <person name="Wang N."/>
            <person name="Rubio M."/>
            <person name="Liu C."/>
            <person name="Kukat C."/>
            <person name="Ruiz D."/>
            <person name="Huettel B."/>
            <person name="Schneeberger K."/>
        </authorList>
    </citation>
    <scope>NUCLEOTIDE SEQUENCE [LARGE SCALE GENOMIC DNA]</scope>
    <source>
        <strain evidence="2">cv. Rojo Pasion</strain>
    </source>
</reference>
<evidence type="ECO:0000313" key="1">
    <source>
        <dbReference type="EMBL" id="CAB4294877.1"/>
    </source>
</evidence>
<evidence type="ECO:0000313" key="2">
    <source>
        <dbReference type="Proteomes" id="UP000507245"/>
    </source>
</evidence>